<evidence type="ECO:0000313" key="2">
    <source>
        <dbReference type="EMBL" id="AJE23672.1"/>
    </source>
</evidence>
<organism evidence="2 3">
    <name type="scientific">Azotobacter chroococcum NCIMB 8003</name>
    <dbReference type="NCBI Taxonomy" id="1328314"/>
    <lineage>
        <taxon>Bacteria</taxon>
        <taxon>Pseudomonadati</taxon>
        <taxon>Pseudomonadota</taxon>
        <taxon>Gammaproteobacteria</taxon>
        <taxon>Pseudomonadales</taxon>
        <taxon>Pseudomonadaceae</taxon>
        <taxon>Azotobacter</taxon>
    </lineage>
</organism>
<dbReference type="InterPro" id="IPR023346">
    <property type="entry name" value="Lysozyme-like_dom_sf"/>
</dbReference>
<keyword evidence="1" id="KW-0732">Signal</keyword>
<gene>
    <name evidence="2" type="ORF">Achr_e810</name>
</gene>
<dbReference type="SUPFAM" id="SSF53955">
    <property type="entry name" value="Lysozyme-like"/>
    <property type="match status" value="1"/>
</dbReference>
<proteinExistence type="predicted"/>
<name>A0A0C4WXN2_9GAMM</name>
<reference evidence="2 3" key="1">
    <citation type="journal article" date="2015" name="PLoS ONE">
        <title>Azotobacter Genomes: The Genome of Azotobacter chroococcum NCIMB 8003 (ATCC 4412).</title>
        <authorList>
            <person name="Robson R.L."/>
            <person name="Jones R."/>
            <person name="Robson R.M."/>
            <person name="Schwartz A."/>
            <person name="Richardson T.H."/>
        </authorList>
    </citation>
    <scope>NUCLEOTIDE SEQUENCE [LARGE SCALE GENOMIC DNA]</scope>
    <source>
        <strain evidence="2 3">NCIMB 8003</strain>
        <plasmid evidence="3">Plasmid pAcX50e</plasmid>
    </source>
</reference>
<dbReference type="Gene3D" id="1.10.530.10">
    <property type="match status" value="1"/>
</dbReference>
<sequence length="190" mass="20909">MKRNKASSIILLAVSILSGTSAYSGGFSLKGTTWERAAASAACKPDPLLLYSLALQESGHAVKRGFVAPHPYALRNAPSGAHYPETLDDAKSALQRYIAEDRLTDIGIMQINYRWNAHRVKDPHELLNMEVNIRVAADILCESIRSNPVDLQLAIGGYHTMNPKRNVQARAYAQSVLKIWRSLKRLNAGA</sequence>
<dbReference type="RefSeq" id="WP_082045635.1">
    <property type="nucleotide sequence ID" value="NZ_CP010420.1"/>
</dbReference>
<feature type="signal peptide" evidence="1">
    <location>
        <begin position="1"/>
        <end position="24"/>
    </location>
</feature>
<geneLocation type="plasmid" evidence="2 3">
    <name>pAcX50e</name>
</geneLocation>
<dbReference type="AlphaFoldDB" id="A0A0C4WXN2"/>
<evidence type="ECO:0000256" key="1">
    <source>
        <dbReference type="SAM" id="SignalP"/>
    </source>
</evidence>
<dbReference type="Proteomes" id="UP000068210">
    <property type="component" value="Plasmid pAcX50e"/>
</dbReference>
<dbReference type="EMBL" id="CP010420">
    <property type="protein sequence ID" value="AJE23672.1"/>
    <property type="molecule type" value="Genomic_DNA"/>
</dbReference>
<keyword evidence="2" id="KW-0614">Plasmid</keyword>
<dbReference type="HOGENOM" id="CLU_063182_2_0_6"/>
<accession>A0A0C4WXN2</accession>
<dbReference type="KEGG" id="acx:Achr_e810"/>
<keyword evidence="3" id="KW-1185">Reference proteome</keyword>
<feature type="chain" id="PRO_5002173090" evidence="1">
    <location>
        <begin position="25"/>
        <end position="190"/>
    </location>
</feature>
<evidence type="ECO:0000313" key="3">
    <source>
        <dbReference type="Proteomes" id="UP000068210"/>
    </source>
</evidence>
<protein>
    <submittedName>
        <fullName evidence="2">Type IV secretory pathway, putative lytic transglycosylase putative exported protein</fullName>
    </submittedName>
</protein>